<evidence type="ECO:0000313" key="2">
    <source>
        <dbReference type="EMBL" id="VDP08382.1"/>
    </source>
</evidence>
<feature type="region of interest" description="Disordered" evidence="1">
    <location>
        <begin position="90"/>
        <end position="133"/>
    </location>
</feature>
<proteinExistence type="predicted"/>
<protein>
    <submittedName>
        <fullName evidence="2 4">Uncharacterized protein</fullName>
    </submittedName>
</protein>
<sequence>MRQSNKQPTGVQTKRHQRSVGLVFHGLLMATVLKGCGCQPYCQTVKLLQSKRRTRRDGQTGLQLNEDVLFGWLTGSARTTLPDKWKMVIGLETRPDQDGSGRERERESESEGEGESDDFDRGGSPVLVIRTAA</sequence>
<dbReference type="EMBL" id="UZAM01009270">
    <property type="protein sequence ID" value="VDP08382.1"/>
    <property type="molecule type" value="Genomic_DNA"/>
</dbReference>
<dbReference type="AlphaFoldDB" id="A0A183IQB8"/>
<feature type="compositionally biased region" description="Basic and acidic residues" evidence="1">
    <location>
        <begin position="93"/>
        <end position="109"/>
    </location>
</feature>
<dbReference type="WBParaSite" id="SBAD_0000604801-mRNA-1">
    <property type="protein sequence ID" value="SBAD_0000604801-mRNA-1"/>
    <property type="gene ID" value="SBAD_0000604801"/>
</dbReference>
<organism evidence="4">
    <name type="scientific">Soboliphyme baturini</name>
    <dbReference type="NCBI Taxonomy" id="241478"/>
    <lineage>
        <taxon>Eukaryota</taxon>
        <taxon>Metazoa</taxon>
        <taxon>Ecdysozoa</taxon>
        <taxon>Nematoda</taxon>
        <taxon>Enoplea</taxon>
        <taxon>Dorylaimia</taxon>
        <taxon>Dioctophymatida</taxon>
        <taxon>Dioctophymatoidea</taxon>
        <taxon>Soboliphymatidae</taxon>
        <taxon>Soboliphyme</taxon>
    </lineage>
</organism>
<evidence type="ECO:0000313" key="4">
    <source>
        <dbReference type="WBParaSite" id="SBAD_0000604801-mRNA-1"/>
    </source>
</evidence>
<dbReference type="Proteomes" id="UP000270296">
    <property type="component" value="Unassembled WGS sequence"/>
</dbReference>
<name>A0A183IQB8_9BILA</name>
<keyword evidence="3" id="KW-1185">Reference proteome</keyword>
<reference evidence="2 3" key="2">
    <citation type="submission" date="2018-11" db="EMBL/GenBank/DDBJ databases">
        <authorList>
            <consortium name="Pathogen Informatics"/>
        </authorList>
    </citation>
    <scope>NUCLEOTIDE SEQUENCE [LARGE SCALE GENOMIC DNA]</scope>
</reference>
<gene>
    <name evidence="2" type="ORF">SBAD_LOCUS5815</name>
</gene>
<evidence type="ECO:0000256" key="1">
    <source>
        <dbReference type="SAM" id="MobiDB-lite"/>
    </source>
</evidence>
<accession>A0A183IQB8</accession>
<reference evidence="4" key="1">
    <citation type="submission" date="2016-06" db="UniProtKB">
        <authorList>
            <consortium name="WormBaseParasite"/>
        </authorList>
    </citation>
    <scope>IDENTIFICATION</scope>
</reference>
<evidence type="ECO:0000313" key="3">
    <source>
        <dbReference type="Proteomes" id="UP000270296"/>
    </source>
</evidence>